<feature type="transmembrane region" description="Helical" evidence="1">
    <location>
        <begin position="20"/>
        <end position="38"/>
    </location>
</feature>
<dbReference type="InterPro" id="IPR000572">
    <property type="entry name" value="OxRdtase_Mopterin-bd_dom"/>
</dbReference>
<feature type="domain" description="Oxidoreductase molybdopterin-binding" evidence="2">
    <location>
        <begin position="80"/>
        <end position="220"/>
    </location>
</feature>
<reference evidence="3 4" key="1">
    <citation type="submission" date="2007-06" db="EMBL/GenBank/DDBJ databases">
        <authorList>
            <person name="Shimkets L."/>
            <person name="Ferriera S."/>
            <person name="Johnson J."/>
            <person name="Kravitz S."/>
            <person name="Beeson K."/>
            <person name="Sutton G."/>
            <person name="Rogers Y.-H."/>
            <person name="Friedman R."/>
            <person name="Frazier M."/>
            <person name="Venter J.C."/>
        </authorList>
    </citation>
    <scope>NUCLEOTIDE SEQUENCE [LARGE SCALE GENOMIC DNA]</scope>
    <source>
        <strain evidence="3 4">SIR-1</strain>
    </source>
</reference>
<dbReference type="PROSITE" id="PS51318">
    <property type="entry name" value="TAT"/>
    <property type="match status" value="1"/>
</dbReference>
<dbReference type="Proteomes" id="UP000005801">
    <property type="component" value="Unassembled WGS sequence"/>
</dbReference>
<dbReference type="eggNOG" id="COG2041">
    <property type="taxonomic scope" value="Bacteria"/>
</dbReference>
<keyword evidence="4" id="KW-1185">Reference proteome</keyword>
<evidence type="ECO:0000313" key="3">
    <source>
        <dbReference type="EMBL" id="EDM73762.1"/>
    </source>
</evidence>
<dbReference type="EMBL" id="ABCS01000178">
    <property type="protein sequence ID" value="EDM73762.1"/>
    <property type="molecule type" value="Genomic_DNA"/>
</dbReference>
<dbReference type="PANTHER" id="PTHR43032">
    <property type="entry name" value="PROTEIN-METHIONINE-SULFOXIDE REDUCTASE"/>
    <property type="match status" value="1"/>
</dbReference>
<keyword evidence="1" id="KW-0472">Membrane</keyword>
<dbReference type="InterPro" id="IPR036374">
    <property type="entry name" value="OxRdtase_Mopterin-bd_sf"/>
</dbReference>
<name>A6GK34_9BACT</name>
<sequence>MNYREQQRAMERLETRRRFVRLAGIGTAFAALGGWYLFADDEQTKAAKREQLSDGRPRLPPGQRVINYLKPMGGVAGNPSKSRFRLKVHGEVDNPFEVDFQGLMTMPQRELELDVHCVTGWSRLGARWEGVRLADIAAVARPKPTARYVILEAAHGYTANVGIEHVLDPKALVAHRFEGEPLAGRNGAPVRAVIPSLYFWKSAKWLTGVRFSDRNTSGYWEVRGYHDRGDPWLEERYG</sequence>
<organism evidence="3 4">
    <name type="scientific">Plesiocystis pacifica SIR-1</name>
    <dbReference type="NCBI Taxonomy" id="391625"/>
    <lineage>
        <taxon>Bacteria</taxon>
        <taxon>Pseudomonadati</taxon>
        <taxon>Myxococcota</taxon>
        <taxon>Polyangia</taxon>
        <taxon>Nannocystales</taxon>
        <taxon>Nannocystaceae</taxon>
        <taxon>Plesiocystis</taxon>
    </lineage>
</organism>
<dbReference type="PANTHER" id="PTHR43032:SF4">
    <property type="entry name" value="OXIDOREDUCTASE MOLYBDOPTERIN-BINDING DOMAIN-CONTAINING PROTEIN"/>
    <property type="match status" value="1"/>
</dbReference>
<dbReference type="SUPFAM" id="SSF56524">
    <property type="entry name" value="Oxidoreductase molybdopterin-binding domain"/>
    <property type="match status" value="1"/>
</dbReference>
<keyword evidence="1" id="KW-1133">Transmembrane helix</keyword>
<evidence type="ECO:0000259" key="2">
    <source>
        <dbReference type="Pfam" id="PF00174"/>
    </source>
</evidence>
<proteinExistence type="predicted"/>
<dbReference type="AlphaFoldDB" id="A6GK34"/>
<evidence type="ECO:0000256" key="1">
    <source>
        <dbReference type="SAM" id="Phobius"/>
    </source>
</evidence>
<dbReference type="InterPro" id="IPR006311">
    <property type="entry name" value="TAT_signal"/>
</dbReference>
<evidence type="ECO:0000313" key="4">
    <source>
        <dbReference type="Proteomes" id="UP000005801"/>
    </source>
</evidence>
<dbReference type="Gene3D" id="3.90.420.10">
    <property type="entry name" value="Oxidoreductase, molybdopterin-binding domain"/>
    <property type="match status" value="1"/>
</dbReference>
<dbReference type="STRING" id="391625.PPSIR1_15450"/>
<dbReference type="Pfam" id="PF00174">
    <property type="entry name" value="Oxidored_molyb"/>
    <property type="match status" value="1"/>
</dbReference>
<protein>
    <submittedName>
        <fullName evidence="3">Sulfite oxidase and related enzyme</fullName>
    </submittedName>
</protein>
<gene>
    <name evidence="3" type="ORF">PPSIR1_15450</name>
</gene>
<accession>A6GK34</accession>
<dbReference type="RefSeq" id="WP_006977070.1">
    <property type="nucleotide sequence ID" value="NZ_ABCS01000178.1"/>
</dbReference>
<dbReference type="OrthoDB" id="9778777at2"/>
<keyword evidence="1" id="KW-0812">Transmembrane</keyword>
<comment type="caution">
    <text evidence="3">The sequence shown here is derived from an EMBL/GenBank/DDBJ whole genome shotgun (WGS) entry which is preliminary data.</text>
</comment>